<evidence type="ECO:0000256" key="1">
    <source>
        <dbReference type="ARBA" id="ARBA00022630"/>
    </source>
</evidence>
<proteinExistence type="predicted"/>
<dbReference type="PANTHER" id="PTHR42847:SF9">
    <property type="entry name" value="BLL6451 PROTEIN"/>
    <property type="match status" value="1"/>
</dbReference>
<dbReference type="Gene3D" id="3.20.20.30">
    <property type="entry name" value="Luciferase-like domain"/>
    <property type="match status" value="1"/>
</dbReference>
<dbReference type="Pfam" id="PF00296">
    <property type="entry name" value="Bac_luciferase"/>
    <property type="match status" value="1"/>
</dbReference>
<dbReference type="InterPro" id="IPR011251">
    <property type="entry name" value="Luciferase-like_dom"/>
</dbReference>
<keyword evidence="4 7" id="KW-0503">Monooxygenase</keyword>
<reference evidence="6 9" key="2">
    <citation type="submission" date="2017-02" db="EMBL/GenBank/DDBJ databases">
        <authorList>
            <person name="Guo L."/>
        </authorList>
    </citation>
    <scope>NUCLEOTIDE SEQUENCE [LARGE SCALE GENOMIC DNA]</scope>
    <source>
        <strain evidence="6 9">PRS09-11288</strain>
    </source>
</reference>
<dbReference type="Proteomes" id="UP000071644">
    <property type="component" value="Unassembled WGS sequence"/>
</dbReference>
<protein>
    <submittedName>
        <fullName evidence="7">Alkanesulfonate monooxygenase</fullName>
    </submittedName>
</protein>
<dbReference type="CDD" id="cd01094">
    <property type="entry name" value="Alkanesulfonate_monoxygenase"/>
    <property type="match status" value="1"/>
</dbReference>
<dbReference type="EMBL" id="LDSN01000055">
    <property type="protein sequence ID" value="KTT15581.1"/>
    <property type="molecule type" value="Genomic_DNA"/>
</dbReference>
<evidence type="ECO:0000313" key="9">
    <source>
        <dbReference type="Proteomes" id="UP000191010"/>
    </source>
</evidence>
<organism evidence="7 8">
    <name type="scientific">Pseudomonas parafulva</name>
    <dbReference type="NCBI Taxonomy" id="157782"/>
    <lineage>
        <taxon>Bacteria</taxon>
        <taxon>Pseudomonadati</taxon>
        <taxon>Pseudomonadota</taxon>
        <taxon>Gammaproteobacteria</taxon>
        <taxon>Pseudomonadales</taxon>
        <taxon>Pseudomonadaceae</taxon>
        <taxon>Pseudomonas</taxon>
    </lineage>
</organism>
<dbReference type="SUPFAM" id="SSF51679">
    <property type="entry name" value="Bacterial luciferase-like"/>
    <property type="match status" value="1"/>
</dbReference>
<keyword evidence="1" id="KW-0285">Flavoprotein</keyword>
<evidence type="ECO:0000313" key="6">
    <source>
        <dbReference type="EMBL" id="AQW68052.1"/>
    </source>
</evidence>
<reference evidence="7 8" key="1">
    <citation type="journal article" date="2016" name="Front. Microbiol.">
        <title>Genomic Resource of Rice Seed Associated Bacteria.</title>
        <authorList>
            <person name="Midha S."/>
            <person name="Bansal K."/>
            <person name="Sharma S."/>
            <person name="Kumar N."/>
            <person name="Patil P.P."/>
            <person name="Chaudhry V."/>
            <person name="Patil P.B."/>
        </authorList>
    </citation>
    <scope>NUCLEOTIDE SEQUENCE [LARGE SCALE GENOMIC DNA]</scope>
    <source>
        <strain evidence="7 8">NS96</strain>
    </source>
</reference>
<accession>A0AAJ0LH97</accession>
<feature type="domain" description="Luciferase-like" evidence="5">
    <location>
        <begin position="14"/>
        <end position="326"/>
    </location>
</feature>
<keyword evidence="3" id="KW-0560">Oxidoreductase</keyword>
<gene>
    <name evidence="6" type="ORF">B2J77_07395</name>
    <name evidence="7" type="ORF">NS96R_18545</name>
</gene>
<evidence type="ECO:0000313" key="8">
    <source>
        <dbReference type="Proteomes" id="UP000071644"/>
    </source>
</evidence>
<name>A0AAJ0LH97_9PSED</name>
<dbReference type="InterPro" id="IPR050172">
    <property type="entry name" value="SsuD_RutA_monooxygenase"/>
</dbReference>
<dbReference type="PANTHER" id="PTHR42847">
    <property type="entry name" value="ALKANESULFONATE MONOOXYGENASE"/>
    <property type="match status" value="1"/>
</dbReference>
<dbReference type="GO" id="GO:0046306">
    <property type="term" value="P:alkanesulfonate catabolic process"/>
    <property type="evidence" value="ECO:0007669"/>
    <property type="project" value="TreeGrafter"/>
</dbReference>
<evidence type="ECO:0000256" key="4">
    <source>
        <dbReference type="ARBA" id="ARBA00023033"/>
    </source>
</evidence>
<dbReference type="EMBL" id="CP019952">
    <property type="protein sequence ID" value="AQW68052.1"/>
    <property type="molecule type" value="Genomic_DNA"/>
</dbReference>
<keyword evidence="2" id="KW-0288">FMN</keyword>
<dbReference type="GO" id="GO:0008726">
    <property type="term" value="F:alkanesulfonate monooxygenase activity"/>
    <property type="evidence" value="ECO:0007669"/>
    <property type="project" value="TreeGrafter"/>
</dbReference>
<dbReference type="Proteomes" id="UP000191010">
    <property type="component" value="Chromosome"/>
</dbReference>
<evidence type="ECO:0000256" key="2">
    <source>
        <dbReference type="ARBA" id="ARBA00022643"/>
    </source>
</evidence>
<keyword evidence="9" id="KW-1185">Reference proteome</keyword>
<dbReference type="RefSeq" id="WP_058639641.1">
    <property type="nucleotide sequence ID" value="NZ_CP019952.1"/>
</dbReference>
<dbReference type="AlphaFoldDB" id="A0AAJ0LH97"/>
<sequence>MTLEFIGLIGPQESSESQAPRGPLVDLAFIKAFAQAQEYAGFDKALLAVSTSAPDSMILASYVAALTDRIGLLVAHRPGFQAPTFAARQFATLDQLSGGRAAINVITGGDSGDLQRDGDYLDKDARYARTDEYLEVMHNTWTQRTAFDHHGTHYQVEDNLTLVKPVGKLPVYFSGASEAAVEVAAKHADVYMMWGEPLAQVRERIRQVRKAAARYGREHHIRFSLSLRPILGATEAEAWARAERILADAQNTIGIRQGNRREKNFGKSNAGSERLVQLAKERKVHDTRLWTEIAALGGGAGNSTSLVGTAEQVAEAALAYYELGVSTFLFRGFEQLRDAVEYGQDLIPRIRQQVERFEAQRQTRLG</sequence>
<evidence type="ECO:0000259" key="5">
    <source>
        <dbReference type="Pfam" id="PF00296"/>
    </source>
</evidence>
<evidence type="ECO:0000313" key="7">
    <source>
        <dbReference type="EMBL" id="KTT15581.1"/>
    </source>
</evidence>
<dbReference type="InterPro" id="IPR036661">
    <property type="entry name" value="Luciferase-like_sf"/>
</dbReference>
<evidence type="ECO:0000256" key="3">
    <source>
        <dbReference type="ARBA" id="ARBA00023002"/>
    </source>
</evidence>